<dbReference type="Proteomes" id="UP000000557">
    <property type="component" value="Chromosome"/>
</dbReference>
<proteinExistence type="predicted"/>
<accession>Q7NE06</accession>
<dbReference type="KEGG" id="gvi:gsl4074"/>
<gene>
    <name evidence="1" type="ordered locus">gsl4074</name>
</gene>
<protein>
    <submittedName>
        <fullName evidence="1">Gsl4074 protein</fullName>
    </submittedName>
</protein>
<dbReference type="AlphaFoldDB" id="Q7NE06"/>
<evidence type="ECO:0000313" key="2">
    <source>
        <dbReference type="Proteomes" id="UP000000557"/>
    </source>
</evidence>
<dbReference type="InParanoid" id="Q7NE06"/>
<dbReference type="EnsemblBacteria" id="BAC92015">
    <property type="protein sequence ID" value="BAC92015"/>
    <property type="gene ID" value="BAC92015"/>
</dbReference>
<name>Q7NE06_GLOVI</name>
<sequence>MLELLLIEPVTQLFKSGGGILEALGAQLARDEQRSLKGQLRNVDSQNSLIQWKYLLFRYEHRAAWSKYLFGPSLCMQEQ</sequence>
<dbReference type="HOGENOM" id="CLU_2601111_0_0_3"/>
<reference evidence="1 2" key="1">
    <citation type="journal article" date="2003" name="DNA Res.">
        <title>Complete genome structure of Gloeobacter violaceus PCC 7421, a cyanobacterium that lacks thylakoids.</title>
        <authorList>
            <person name="Nakamura Y."/>
            <person name="Kaneko T."/>
            <person name="Sato S."/>
            <person name="Mimuro M."/>
            <person name="Miyashita H."/>
            <person name="Tsuchiya T."/>
            <person name="Sasamoto S."/>
            <person name="Watanabe A."/>
            <person name="Kawashima K."/>
            <person name="Kishida Y."/>
            <person name="Kiyokawa C."/>
            <person name="Kohara M."/>
            <person name="Matsumoto M."/>
            <person name="Matsuno A."/>
            <person name="Nakazaki N."/>
            <person name="Shimpo S."/>
            <person name="Takeuchi C."/>
            <person name="Yamada M."/>
            <person name="Tabata S."/>
        </authorList>
    </citation>
    <scope>NUCLEOTIDE SEQUENCE [LARGE SCALE GENOMIC DNA]</scope>
    <source>
        <strain evidence="2">ATCC 29082 / PCC 7421</strain>
    </source>
</reference>
<reference evidence="1 2" key="2">
    <citation type="journal article" date="2003" name="DNA Res.">
        <title>Complete genome structure of Gloeobacter violaceus PCC 7421, a cyanobacterium that lacks thylakoids (supplement).</title>
        <authorList>
            <person name="Nakamura Y."/>
            <person name="Kaneko T."/>
            <person name="Sato S."/>
            <person name="Mimuro M."/>
            <person name="Miyashita H."/>
            <person name="Tsuchiya T."/>
            <person name="Sasamoto S."/>
            <person name="Watanabe A."/>
            <person name="Kawashima K."/>
            <person name="Kishida Y."/>
            <person name="Kiyokawa C."/>
            <person name="Kohara M."/>
            <person name="Matsumoto M."/>
            <person name="Matsuno A."/>
            <person name="Nakazaki N."/>
            <person name="Shimpo S."/>
            <person name="Takeuchi C."/>
            <person name="Yamada M."/>
            <person name="Tabata S."/>
        </authorList>
    </citation>
    <scope>NUCLEOTIDE SEQUENCE [LARGE SCALE GENOMIC DNA]</scope>
    <source>
        <strain evidence="2">ATCC 29082 / PCC 7421</strain>
    </source>
</reference>
<evidence type="ECO:0000313" key="1">
    <source>
        <dbReference type="EMBL" id="BAC92015.1"/>
    </source>
</evidence>
<dbReference type="EMBL" id="BA000045">
    <property type="protein sequence ID" value="BAC92015.1"/>
    <property type="molecule type" value="Genomic_DNA"/>
</dbReference>
<organism evidence="1 2">
    <name type="scientific">Gloeobacter violaceus (strain ATCC 29082 / PCC 7421)</name>
    <dbReference type="NCBI Taxonomy" id="251221"/>
    <lineage>
        <taxon>Bacteria</taxon>
        <taxon>Bacillati</taxon>
        <taxon>Cyanobacteriota</taxon>
        <taxon>Cyanophyceae</taxon>
        <taxon>Gloeobacterales</taxon>
        <taxon>Gloeobacteraceae</taxon>
        <taxon>Gloeobacter</taxon>
    </lineage>
</organism>
<keyword evidence="2" id="KW-1185">Reference proteome</keyword>
<dbReference type="STRING" id="251221.gene:10761592"/>
<dbReference type="RefSeq" id="WP_011144062.1">
    <property type="nucleotide sequence ID" value="NC_005125.1"/>
</dbReference>